<gene>
    <name evidence="6" type="ORF">QCA50_016728</name>
</gene>
<dbReference type="Pfam" id="PF16499">
    <property type="entry name" value="Melibiase_2"/>
    <property type="match status" value="1"/>
</dbReference>
<organism evidence="6 7">
    <name type="scientific">Cerrena zonata</name>
    <dbReference type="NCBI Taxonomy" id="2478898"/>
    <lineage>
        <taxon>Eukaryota</taxon>
        <taxon>Fungi</taxon>
        <taxon>Dikarya</taxon>
        <taxon>Basidiomycota</taxon>
        <taxon>Agaricomycotina</taxon>
        <taxon>Agaricomycetes</taxon>
        <taxon>Polyporales</taxon>
        <taxon>Cerrenaceae</taxon>
        <taxon>Cerrena</taxon>
    </lineage>
</organism>
<comment type="catalytic activity">
    <reaction evidence="1">
        <text>Hydrolysis of terminal, non-reducing alpha-D-galactose residues in alpha-D-galactosides, including galactose oligosaccharides, galactomannans and galactolipids.</text>
        <dbReference type="EC" id="3.2.1.22"/>
    </reaction>
</comment>
<proteinExistence type="inferred from homology"/>
<dbReference type="EC" id="3.2.1.22" evidence="3"/>
<protein>
    <recommendedName>
        <fullName evidence="3">alpha-galactosidase</fullName>
        <ecNumber evidence="3">3.2.1.22</ecNumber>
    </recommendedName>
</protein>
<name>A0AAW0FKZ4_9APHY</name>
<sequence length="145" mass="17021">MHYRIRQYGDSGWFTCQLYPGSFQNELRDAKLFRDEWGFDLLKFDNCAIPFDNIVKENIPGKYQRMADALAQVTQESGKDPMVFSLCEWGREQPWAWAKRVGHSWRTTGDIEPTWKSIANILNQNSFITWASDFYGHNDMDILEV</sequence>
<dbReference type="GO" id="GO:0004557">
    <property type="term" value="F:alpha-galactosidase activity"/>
    <property type="evidence" value="ECO:0007669"/>
    <property type="project" value="UniProtKB-EC"/>
</dbReference>
<evidence type="ECO:0000256" key="5">
    <source>
        <dbReference type="ARBA" id="ARBA00023295"/>
    </source>
</evidence>
<evidence type="ECO:0000313" key="7">
    <source>
        <dbReference type="Proteomes" id="UP001385951"/>
    </source>
</evidence>
<dbReference type="AlphaFoldDB" id="A0AAW0FKZ4"/>
<evidence type="ECO:0000256" key="4">
    <source>
        <dbReference type="ARBA" id="ARBA00022801"/>
    </source>
</evidence>
<dbReference type="InterPro" id="IPR017853">
    <property type="entry name" value="GH"/>
</dbReference>
<dbReference type="EMBL" id="JASBNA010000051">
    <property type="protein sequence ID" value="KAK7680219.1"/>
    <property type="molecule type" value="Genomic_DNA"/>
</dbReference>
<keyword evidence="4" id="KW-0378">Hydrolase</keyword>
<dbReference type="PANTHER" id="PTHR11452">
    <property type="entry name" value="ALPHA-GALACTOSIDASE/ALPHA-N-ACETYLGALACTOSAMINIDASE"/>
    <property type="match status" value="1"/>
</dbReference>
<comment type="caution">
    <text evidence="6">The sequence shown here is derived from an EMBL/GenBank/DDBJ whole genome shotgun (WGS) entry which is preliminary data.</text>
</comment>
<dbReference type="InterPro" id="IPR002241">
    <property type="entry name" value="Glyco_hydro_27"/>
</dbReference>
<evidence type="ECO:0000256" key="2">
    <source>
        <dbReference type="ARBA" id="ARBA00009743"/>
    </source>
</evidence>
<reference evidence="6 7" key="1">
    <citation type="submission" date="2022-09" db="EMBL/GenBank/DDBJ databases">
        <authorList>
            <person name="Palmer J.M."/>
        </authorList>
    </citation>
    <scope>NUCLEOTIDE SEQUENCE [LARGE SCALE GENOMIC DNA]</scope>
    <source>
        <strain evidence="6 7">DSM 7382</strain>
    </source>
</reference>
<evidence type="ECO:0000256" key="3">
    <source>
        <dbReference type="ARBA" id="ARBA00012755"/>
    </source>
</evidence>
<accession>A0AAW0FKZ4</accession>
<dbReference type="Proteomes" id="UP001385951">
    <property type="component" value="Unassembled WGS sequence"/>
</dbReference>
<evidence type="ECO:0000256" key="1">
    <source>
        <dbReference type="ARBA" id="ARBA00001255"/>
    </source>
</evidence>
<dbReference type="PANTHER" id="PTHR11452:SF75">
    <property type="entry name" value="ALPHA-GALACTOSIDASE MEL1"/>
    <property type="match status" value="1"/>
</dbReference>
<keyword evidence="7" id="KW-1185">Reference proteome</keyword>
<dbReference type="GO" id="GO:0005975">
    <property type="term" value="P:carbohydrate metabolic process"/>
    <property type="evidence" value="ECO:0007669"/>
    <property type="project" value="InterPro"/>
</dbReference>
<dbReference type="Gene3D" id="3.20.20.70">
    <property type="entry name" value="Aldolase class I"/>
    <property type="match status" value="1"/>
</dbReference>
<dbReference type="InterPro" id="IPR013785">
    <property type="entry name" value="Aldolase_TIM"/>
</dbReference>
<evidence type="ECO:0000313" key="6">
    <source>
        <dbReference type="EMBL" id="KAK7680219.1"/>
    </source>
</evidence>
<comment type="similarity">
    <text evidence="2">Belongs to the glycosyl hydrolase 27 family.</text>
</comment>
<keyword evidence="5" id="KW-0326">Glycosidase</keyword>
<dbReference type="SUPFAM" id="SSF51445">
    <property type="entry name" value="(Trans)glycosidases"/>
    <property type="match status" value="1"/>
</dbReference>